<feature type="disulfide bond" evidence="2">
    <location>
        <begin position="60"/>
        <end position="78"/>
    </location>
</feature>
<sequence length="305" mass="34640">MLRTNQVESKGLRFDKTTPLVNRSNVVSTVLASNPTCGETPVPKPLLDEAECEEENHWGCADGTCLPNEYFCDGSVDCPDESDEGWCDAQNDPNAALPCETHRCQLPDCFCSKDGTQIPGRLEPQSVPQMILLSFDDAINFENWELFSQHLFKGNKRNPNGCPIKATFFVSHPFTNYQYVQKLWNDGHEIAVHSVTHQGPEMWWSQNATIEDWFDEMVGQANIINRFASVRMEEIRGIRVPFLRVGWNRQFLMMKEFGFVYDASMVAPFTNPPSWPIHWITMPHACTGPTKLPVTQLSRSLGNCY</sequence>
<dbReference type="GO" id="GO:0016787">
    <property type="term" value="F:hydrolase activity"/>
    <property type="evidence" value="ECO:0007669"/>
    <property type="project" value="UniProtKB-ARBA"/>
</dbReference>
<evidence type="ECO:0000313" key="4">
    <source>
        <dbReference type="Proteomes" id="UP000299102"/>
    </source>
</evidence>
<evidence type="ECO:0008006" key="5">
    <source>
        <dbReference type="Google" id="ProtNLM"/>
    </source>
</evidence>
<dbReference type="PANTHER" id="PTHR45985">
    <property type="match status" value="1"/>
</dbReference>
<dbReference type="STRING" id="151549.A0A4C2AES2"/>
<evidence type="ECO:0000313" key="3">
    <source>
        <dbReference type="EMBL" id="GBP98302.1"/>
    </source>
</evidence>
<dbReference type="GO" id="GO:0005975">
    <property type="term" value="P:carbohydrate metabolic process"/>
    <property type="evidence" value="ECO:0007669"/>
    <property type="project" value="InterPro"/>
</dbReference>
<dbReference type="Proteomes" id="UP000299102">
    <property type="component" value="Unassembled WGS sequence"/>
</dbReference>
<dbReference type="CDD" id="cd00112">
    <property type="entry name" value="LDLa"/>
    <property type="match status" value="1"/>
</dbReference>
<keyword evidence="1 2" id="KW-1015">Disulfide bond</keyword>
<dbReference type="Gene3D" id="3.20.20.370">
    <property type="entry name" value="Glycoside hydrolase/deacetylase"/>
    <property type="match status" value="1"/>
</dbReference>
<dbReference type="Gene3D" id="4.10.400.10">
    <property type="entry name" value="Low-density Lipoprotein Receptor"/>
    <property type="match status" value="1"/>
</dbReference>
<dbReference type="PROSITE" id="PS01209">
    <property type="entry name" value="LDLRA_1"/>
    <property type="match status" value="1"/>
</dbReference>
<feature type="disulfide bond" evidence="2">
    <location>
        <begin position="72"/>
        <end position="87"/>
    </location>
</feature>
<proteinExistence type="predicted"/>
<dbReference type="SUPFAM" id="SSF57424">
    <property type="entry name" value="LDL receptor-like module"/>
    <property type="match status" value="1"/>
</dbReference>
<dbReference type="InterPro" id="IPR052740">
    <property type="entry name" value="CE4"/>
</dbReference>
<dbReference type="EMBL" id="BGZK01003114">
    <property type="protein sequence ID" value="GBP98302.1"/>
    <property type="molecule type" value="Genomic_DNA"/>
</dbReference>
<reference evidence="3 4" key="1">
    <citation type="journal article" date="2019" name="Commun. Biol.">
        <title>The bagworm genome reveals a unique fibroin gene that provides high tensile strength.</title>
        <authorList>
            <person name="Kono N."/>
            <person name="Nakamura H."/>
            <person name="Ohtoshi R."/>
            <person name="Tomita M."/>
            <person name="Numata K."/>
            <person name="Arakawa K."/>
        </authorList>
    </citation>
    <scope>NUCLEOTIDE SEQUENCE [LARGE SCALE GENOMIC DNA]</scope>
</reference>
<organism evidence="3 4">
    <name type="scientific">Eumeta variegata</name>
    <name type="common">Bagworm moth</name>
    <name type="synonym">Eumeta japonica</name>
    <dbReference type="NCBI Taxonomy" id="151549"/>
    <lineage>
        <taxon>Eukaryota</taxon>
        <taxon>Metazoa</taxon>
        <taxon>Ecdysozoa</taxon>
        <taxon>Arthropoda</taxon>
        <taxon>Hexapoda</taxon>
        <taxon>Insecta</taxon>
        <taxon>Pterygota</taxon>
        <taxon>Neoptera</taxon>
        <taxon>Endopterygota</taxon>
        <taxon>Lepidoptera</taxon>
        <taxon>Glossata</taxon>
        <taxon>Ditrysia</taxon>
        <taxon>Tineoidea</taxon>
        <taxon>Psychidae</taxon>
        <taxon>Oiketicinae</taxon>
        <taxon>Eumeta</taxon>
    </lineage>
</organism>
<dbReference type="OrthoDB" id="504708at2759"/>
<dbReference type="PROSITE" id="PS50068">
    <property type="entry name" value="LDLRA_2"/>
    <property type="match status" value="1"/>
</dbReference>
<dbReference type="InterPro" id="IPR036055">
    <property type="entry name" value="LDL_receptor-like_sf"/>
</dbReference>
<gene>
    <name evidence="3" type="ORF">EVAR_71773_1</name>
</gene>
<dbReference type="SMART" id="SM00192">
    <property type="entry name" value="LDLa"/>
    <property type="match status" value="1"/>
</dbReference>
<dbReference type="PANTHER" id="PTHR45985:SF5">
    <property type="entry name" value="CHITIN AND LDLR BINDING DEACETYLASE 3"/>
    <property type="match status" value="1"/>
</dbReference>
<evidence type="ECO:0000256" key="2">
    <source>
        <dbReference type="PROSITE-ProRule" id="PRU00124"/>
    </source>
</evidence>
<dbReference type="AlphaFoldDB" id="A0A4C2AES2"/>
<dbReference type="SUPFAM" id="SSF88713">
    <property type="entry name" value="Glycoside hydrolase/deacetylase"/>
    <property type="match status" value="1"/>
</dbReference>
<protein>
    <recommendedName>
        <fullName evidence="5">NodB homology domain-containing protein</fullName>
    </recommendedName>
</protein>
<comment type="caution">
    <text evidence="3">The sequence shown here is derived from an EMBL/GenBank/DDBJ whole genome shotgun (WGS) entry which is preliminary data.</text>
</comment>
<comment type="caution">
    <text evidence="2">Lacks conserved residue(s) required for the propagation of feature annotation.</text>
</comment>
<accession>A0A4C2AES2</accession>
<dbReference type="InterPro" id="IPR011330">
    <property type="entry name" value="Glyco_hydro/deAcase_b/a-brl"/>
</dbReference>
<dbReference type="InterPro" id="IPR002172">
    <property type="entry name" value="LDrepeatLR_classA_rpt"/>
</dbReference>
<keyword evidence="4" id="KW-1185">Reference proteome</keyword>
<dbReference type="InterPro" id="IPR023415">
    <property type="entry name" value="LDLR_class-A_CS"/>
</dbReference>
<dbReference type="Pfam" id="PF00057">
    <property type="entry name" value="Ldl_recept_a"/>
    <property type="match status" value="1"/>
</dbReference>
<evidence type="ECO:0000256" key="1">
    <source>
        <dbReference type="ARBA" id="ARBA00023157"/>
    </source>
</evidence>
<name>A0A4C2AES2_EUMVA</name>